<name>A0ABW3UJ09_9BACL</name>
<dbReference type="InterPro" id="IPR003115">
    <property type="entry name" value="ParB_N"/>
</dbReference>
<feature type="domain" description="ParB-like N-terminal" evidence="1">
    <location>
        <begin position="63"/>
        <end position="114"/>
    </location>
</feature>
<evidence type="ECO:0000313" key="3">
    <source>
        <dbReference type="Proteomes" id="UP001597180"/>
    </source>
</evidence>
<dbReference type="EMBL" id="JBHTLU010000012">
    <property type="protein sequence ID" value="MFD1219585.1"/>
    <property type="molecule type" value="Genomic_DNA"/>
</dbReference>
<reference evidence="3" key="1">
    <citation type="journal article" date="2019" name="Int. J. Syst. Evol. Microbiol.">
        <title>The Global Catalogue of Microorganisms (GCM) 10K type strain sequencing project: providing services to taxonomists for standard genome sequencing and annotation.</title>
        <authorList>
            <consortium name="The Broad Institute Genomics Platform"/>
            <consortium name="The Broad Institute Genome Sequencing Center for Infectious Disease"/>
            <person name="Wu L."/>
            <person name="Ma J."/>
        </authorList>
    </citation>
    <scope>NUCLEOTIDE SEQUENCE [LARGE SCALE GENOMIC DNA]</scope>
    <source>
        <strain evidence="3">CCUG 53270</strain>
    </source>
</reference>
<dbReference type="SUPFAM" id="SSF110849">
    <property type="entry name" value="ParB/Sulfiredoxin"/>
    <property type="match status" value="1"/>
</dbReference>
<accession>A0ABW3UJ09</accession>
<dbReference type="RefSeq" id="WP_345594980.1">
    <property type="nucleotide sequence ID" value="NZ_BAABJG010000055.1"/>
</dbReference>
<gene>
    <name evidence="2" type="ORF">ACFQ4B_05610</name>
</gene>
<sequence>MSDVVSAFDPTKNKYAYHLDKFSCFRKLTGKCSLDLTEREVEYYTSLEGKNRHHNKSSVHHCRLLAESIKSKGVTEYVWIHPHSCDHYSFTWGQHRTCIAKRIGLNNIPALIGSAWESDCRVCGYIRTSLIFRLMHWLNKTDEFVR</sequence>
<evidence type="ECO:0000259" key="1">
    <source>
        <dbReference type="Pfam" id="PF02195"/>
    </source>
</evidence>
<dbReference type="Proteomes" id="UP001597180">
    <property type="component" value="Unassembled WGS sequence"/>
</dbReference>
<organism evidence="2 3">
    <name type="scientific">Paenibacillus vulneris</name>
    <dbReference type="NCBI Taxonomy" id="1133364"/>
    <lineage>
        <taxon>Bacteria</taxon>
        <taxon>Bacillati</taxon>
        <taxon>Bacillota</taxon>
        <taxon>Bacilli</taxon>
        <taxon>Bacillales</taxon>
        <taxon>Paenibacillaceae</taxon>
        <taxon>Paenibacillus</taxon>
    </lineage>
</organism>
<protein>
    <submittedName>
        <fullName evidence="2">ParB N-terminal domain-containing protein</fullName>
    </submittedName>
</protein>
<dbReference type="Pfam" id="PF02195">
    <property type="entry name" value="ParB_N"/>
    <property type="match status" value="1"/>
</dbReference>
<keyword evidence="3" id="KW-1185">Reference proteome</keyword>
<evidence type="ECO:0000313" key="2">
    <source>
        <dbReference type="EMBL" id="MFD1219585.1"/>
    </source>
</evidence>
<dbReference type="InterPro" id="IPR036086">
    <property type="entry name" value="ParB/Sulfiredoxin_sf"/>
</dbReference>
<dbReference type="CDD" id="cd16387">
    <property type="entry name" value="ParB_N_Srx"/>
    <property type="match status" value="1"/>
</dbReference>
<dbReference type="Gene3D" id="3.90.1530.30">
    <property type="match status" value="1"/>
</dbReference>
<comment type="caution">
    <text evidence="2">The sequence shown here is derived from an EMBL/GenBank/DDBJ whole genome shotgun (WGS) entry which is preliminary data.</text>
</comment>
<proteinExistence type="predicted"/>